<dbReference type="InterPro" id="IPR050416">
    <property type="entry name" value="FAD-linked_Oxidoreductase"/>
</dbReference>
<keyword evidence="5" id="KW-0732">Signal</keyword>
<dbReference type="SUPFAM" id="SSF56176">
    <property type="entry name" value="FAD-binding/transporter-associated domain-like"/>
    <property type="match status" value="1"/>
</dbReference>
<reference evidence="7" key="1">
    <citation type="journal article" date="2020" name="Stud. Mycol.">
        <title>101 Dothideomycetes genomes: a test case for predicting lifestyles and emergence of pathogens.</title>
        <authorList>
            <person name="Haridas S."/>
            <person name="Albert R."/>
            <person name="Binder M."/>
            <person name="Bloem J."/>
            <person name="Labutti K."/>
            <person name="Salamov A."/>
            <person name="Andreopoulos B."/>
            <person name="Baker S."/>
            <person name="Barry K."/>
            <person name="Bills G."/>
            <person name="Bluhm B."/>
            <person name="Cannon C."/>
            <person name="Castanera R."/>
            <person name="Culley D."/>
            <person name="Daum C."/>
            <person name="Ezra D."/>
            <person name="Gonzalez J."/>
            <person name="Henrissat B."/>
            <person name="Kuo A."/>
            <person name="Liang C."/>
            <person name="Lipzen A."/>
            <person name="Lutzoni F."/>
            <person name="Magnuson J."/>
            <person name="Mondo S."/>
            <person name="Nolan M."/>
            <person name="Ohm R."/>
            <person name="Pangilinan J."/>
            <person name="Park H.-J."/>
            <person name="Ramirez L."/>
            <person name="Alfaro M."/>
            <person name="Sun H."/>
            <person name="Tritt A."/>
            <person name="Yoshinaga Y."/>
            <person name="Zwiers L.-H."/>
            <person name="Turgeon B."/>
            <person name="Goodwin S."/>
            <person name="Spatafora J."/>
            <person name="Crous P."/>
            <person name="Grigoriev I."/>
        </authorList>
    </citation>
    <scope>NUCLEOTIDE SEQUENCE</scope>
    <source>
        <strain evidence="7">CBS 121739</strain>
    </source>
</reference>
<organism evidence="7 8">
    <name type="scientific">Pseudovirgaria hyperparasitica</name>
    <dbReference type="NCBI Taxonomy" id="470096"/>
    <lineage>
        <taxon>Eukaryota</taxon>
        <taxon>Fungi</taxon>
        <taxon>Dikarya</taxon>
        <taxon>Ascomycota</taxon>
        <taxon>Pezizomycotina</taxon>
        <taxon>Dothideomycetes</taxon>
        <taxon>Dothideomycetes incertae sedis</taxon>
        <taxon>Acrospermales</taxon>
        <taxon>Acrospermaceae</taxon>
        <taxon>Pseudovirgaria</taxon>
    </lineage>
</organism>
<dbReference type="InterPro" id="IPR006094">
    <property type="entry name" value="Oxid_FAD_bind_N"/>
</dbReference>
<dbReference type="Gene3D" id="3.30.465.10">
    <property type="match status" value="1"/>
</dbReference>
<evidence type="ECO:0000256" key="1">
    <source>
        <dbReference type="ARBA" id="ARBA00005466"/>
    </source>
</evidence>
<dbReference type="InterPro" id="IPR016166">
    <property type="entry name" value="FAD-bd_PCMH"/>
</dbReference>
<dbReference type="PANTHER" id="PTHR42973:SF22">
    <property type="entry name" value="FAD-BINDING PCMH-TYPE DOMAIN-CONTAINING PROTEIN-RELATED"/>
    <property type="match status" value="1"/>
</dbReference>
<keyword evidence="8" id="KW-1185">Reference proteome</keyword>
<keyword evidence="4" id="KW-0560">Oxidoreductase</keyword>
<dbReference type="AlphaFoldDB" id="A0A6A6WF60"/>
<dbReference type="Pfam" id="PF01565">
    <property type="entry name" value="FAD_binding_4"/>
    <property type="match status" value="1"/>
</dbReference>
<dbReference type="PROSITE" id="PS51387">
    <property type="entry name" value="FAD_PCMH"/>
    <property type="match status" value="1"/>
</dbReference>
<dbReference type="InterPro" id="IPR036318">
    <property type="entry name" value="FAD-bd_PCMH-like_sf"/>
</dbReference>
<protein>
    <submittedName>
        <fullName evidence="7">FAD-binding domain-containing protein</fullName>
    </submittedName>
</protein>
<dbReference type="GO" id="GO:0016491">
    <property type="term" value="F:oxidoreductase activity"/>
    <property type="evidence" value="ECO:0007669"/>
    <property type="project" value="UniProtKB-KW"/>
</dbReference>
<feature type="domain" description="FAD-binding PCMH-type" evidence="6">
    <location>
        <begin position="78"/>
        <end position="255"/>
    </location>
</feature>
<sequence>MHFSSIIASSLVGWTAHAASITKVVARDNPSAEFAETLLKQSKSCCNVMDQFLPGKVLFPDNALYATSQQSFWSMQEVDLTPTCIVSPSSANDVAVGVLILSVGDKLGITDCNFAVRSGGHTPWGGAANIDEGVTFDLQSLNQVDIASDRKTASIGPGNRWRNIYPKLDAVGLAMVGGRVAPVGAGGLILGGGISYFSPRKGFSCDNVVNFQVVVAPGVILDANKDKNADLFKALKGGSNNFGIVTRFDVSIFEQGELWGGTVITDVSQMDKINEFFEGFAASDGYDEYASLITTYGFSNTSSPWVHSSNVIYTKPEENPPVYRGLTSLPQLLNTTRISTLAPLTEEIAASTEVAMQGRYYFSTLSYINSAAYMKAFFELCDEWQKTVSDVEGLFGAVTYQPIPKAITSKGAKQGGNVLGLDNAPDIVNALLGVSWANKADDERINASLKDLYTKAKAKCVEMEVDHPYVYLNYALPWDKPIAGYGEANVAFLKKTSKKYDYAGLFQRRCPGGFKLDD</sequence>
<dbReference type="EMBL" id="ML996568">
    <property type="protein sequence ID" value="KAF2760217.1"/>
    <property type="molecule type" value="Genomic_DNA"/>
</dbReference>
<evidence type="ECO:0000259" key="6">
    <source>
        <dbReference type="PROSITE" id="PS51387"/>
    </source>
</evidence>
<dbReference type="OrthoDB" id="2151789at2759"/>
<keyword evidence="2" id="KW-0285">Flavoprotein</keyword>
<dbReference type="InterPro" id="IPR016169">
    <property type="entry name" value="FAD-bd_PCMH_sub2"/>
</dbReference>
<feature type="chain" id="PRO_5025368855" evidence="5">
    <location>
        <begin position="27"/>
        <end position="518"/>
    </location>
</feature>
<dbReference type="GeneID" id="54489088"/>
<dbReference type="Proteomes" id="UP000799437">
    <property type="component" value="Unassembled WGS sequence"/>
</dbReference>
<evidence type="ECO:0000256" key="3">
    <source>
        <dbReference type="ARBA" id="ARBA00022827"/>
    </source>
</evidence>
<evidence type="ECO:0000256" key="4">
    <source>
        <dbReference type="ARBA" id="ARBA00023002"/>
    </source>
</evidence>
<evidence type="ECO:0000256" key="5">
    <source>
        <dbReference type="SAM" id="SignalP"/>
    </source>
</evidence>
<dbReference type="GO" id="GO:0071949">
    <property type="term" value="F:FAD binding"/>
    <property type="evidence" value="ECO:0007669"/>
    <property type="project" value="InterPro"/>
</dbReference>
<dbReference type="PANTHER" id="PTHR42973">
    <property type="entry name" value="BINDING OXIDOREDUCTASE, PUTATIVE (AFU_ORTHOLOGUE AFUA_1G17690)-RELATED"/>
    <property type="match status" value="1"/>
</dbReference>
<proteinExistence type="inferred from homology"/>
<evidence type="ECO:0000256" key="2">
    <source>
        <dbReference type="ARBA" id="ARBA00022630"/>
    </source>
</evidence>
<comment type="similarity">
    <text evidence="1">Belongs to the oxygen-dependent FAD-linked oxidoreductase family.</text>
</comment>
<name>A0A6A6WF60_9PEZI</name>
<evidence type="ECO:0000313" key="7">
    <source>
        <dbReference type="EMBL" id="KAF2760217.1"/>
    </source>
</evidence>
<feature type="signal peptide" evidence="5">
    <location>
        <begin position="1"/>
        <end position="26"/>
    </location>
</feature>
<dbReference type="RefSeq" id="XP_033602668.1">
    <property type="nucleotide sequence ID" value="XM_033748034.1"/>
</dbReference>
<evidence type="ECO:0000313" key="8">
    <source>
        <dbReference type="Proteomes" id="UP000799437"/>
    </source>
</evidence>
<keyword evidence="3" id="KW-0274">FAD</keyword>
<gene>
    <name evidence="7" type="ORF">EJ05DRAFT_508778</name>
</gene>
<accession>A0A6A6WF60</accession>